<feature type="domain" description="NAD(P)-binding" evidence="2">
    <location>
        <begin position="7"/>
        <end position="133"/>
    </location>
</feature>
<dbReference type="InterPro" id="IPR036291">
    <property type="entry name" value="NAD(P)-bd_dom_sf"/>
</dbReference>
<dbReference type="PANTHER" id="PTHR42748:SF3">
    <property type="entry name" value="BLL4366 PROTEIN"/>
    <property type="match status" value="1"/>
</dbReference>
<dbReference type="KEGG" id="bic:LMTR13_21985"/>
<protein>
    <submittedName>
        <fullName evidence="3">NmrA family transcriptional regulator</fullName>
    </submittedName>
</protein>
<evidence type="ECO:0000256" key="1">
    <source>
        <dbReference type="ARBA" id="ARBA00022857"/>
    </source>
</evidence>
<dbReference type="OrthoDB" id="9771302at2"/>
<proteinExistence type="predicted"/>
<gene>
    <name evidence="3" type="ORF">LMTR13_21985</name>
</gene>
<organism evidence="3 4">
    <name type="scientific">Bradyrhizobium icense</name>
    <dbReference type="NCBI Taxonomy" id="1274631"/>
    <lineage>
        <taxon>Bacteria</taxon>
        <taxon>Pseudomonadati</taxon>
        <taxon>Pseudomonadota</taxon>
        <taxon>Alphaproteobacteria</taxon>
        <taxon>Hyphomicrobiales</taxon>
        <taxon>Nitrobacteraceae</taxon>
        <taxon>Bradyrhizobium</taxon>
    </lineage>
</organism>
<dbReference type="RefSeq" id="WP_065729650.1">
    <property type="nucleotide sequence ID" value="NZ_CP016428.1"/>
</dbReference>
<sequence length="252" mass="26525">MKIVIIGGTGLIGSKLALLLASRGHEVLQASPSRGVDAVTGEGLQPALVGADIVVDVSNSPSFEDKAVLHFFETGTRNLIAAAKQAGVRHCIALSIVGTDRLESSGYFRAKLAQERLIENSALAYTILRATQFFEFVGAIADSGRRDGAVHVSSQLMQPLLSDEVAEALADVTLGEPANGICEVAGPEAAPLADFVGRWLRKQGDASNIVAGPDVPYFGAPLALRTLVPDNGARIMPTRFDDWLGTMICPSC</sequence>
<dbReference type="Proteomes" id="UP000092839">
    <property type="component" value="Chromosome"/>
</dbReference>
<keyword evidence="4" id="KW-1185">Reference proteome</keyword>
<accession>A0A1B1UI63</accession>
<dbReference type="AlphaFoldDB" id="A0A1B1UI63"/>
<reference evidence="3 4" key="1">
    <citation type="submission" date="2016-07" db="EMBL/GenBank/DDBJ databases">
        <title>Complete genome sequence of Bradyrhizobium icense LMTR 13T, a potential inoculant strain isolated from lima bean (Phaseolus lunatus) in Peru.</title>
        <authorList>
            <person name="Ormeno-Orrillo E."/>
            <person name="Duran D."/>
            <person name="Rogel M.A."/>
            <person name="Rey L."/>
            <person name="Imperial J."/>
            <person name="Ruiz-Argueso T."/>
            <person name="Martinez-Romero E."/>
        </authorList>
    </citation>
    <scope>NUCLEOTIDE SEQUENCE [LARGE SCALE GENOMIC DNA]</scope>
    <source>
        <strain evidence="3 4">LMTR 13</strain>
    </source>
</reference>
<evidence type="ECO:0000313" key="4">
    <source>
        <dbReference type="Proteomes" id="UP000092839"/>
    </source>
</evidence>
<dbReference type="STRING" id="1274631.LMTR13_21985"/>
<name>A0A1B1UI63_9BRAD</name>
<evidence type="ECO:0000313" key="3">
    <source>
        <dbReference type="EMBL" id="ANW02442.1"/>
    </source>
</evidence>
<dbReference type="EMBL" id="CP016428">
    <property type="protein sequence ID" value="ANW02442.1"/>
    <property type="molecule type" value="Genomic_DNA"/>
</dbReference>
<dbReference type="Pfam" id="PF13460">
    <property type="entry name" value="NAD_binding_10"/>
    <property type="match status" value="1"/>
</dbReference>
<evidence type="ECO:0000259" key="2">
    <source>
        <dbReference type="Pfam" id="PF13460"/>
    </source>
</evidence>
<dbReference type="Gene3D" id="3.40.50.720">
    <property type="entry name" value="NAD(P)-binding Rossmann-like Domain"/>
    <property type="match status" value="1"/>
</dbReference>
<dbReference type="SUPFAM" id="SSF51735">
    <property type="entry name" value="NAD(P)-binding Rossmann-fold domains"/>
    <property type="match status" value="1"/>
</dbReference>
<keyword evidence="1" id="KW-0521">NADP</keyword>
<dbReference type="InterPro" id="IPR051164">
    <property type="entry name" value="NmrA-like_oxidored"/>
</dbReference>
<dbReference type="PANTHER" id="PTHR42748">
    <property type="entry name" value="NITROGEN METABOLITE REPRESSION PROTEIN NMRA FAMILY MEMBER"/>
    <property type="match status" value="1"/>
</dbReference>
<dbReference type="InterPro" id="IPR016040">
    <property type="entry name" value="NAD(P)-bd_dom"/>
</dbReference>